<feature type="transmembrane region" description="Helical" evidence="10">
    <location>
        <begin position="393"/>
        <end position="414"/>
    </location>
</feature>
<dbReference type="PANTHER" id="PTHR16228">
    <property type="entry name" value="DIVALENT CATION TRANSPORTER SOLUTE CARRIER FAMILY 41"/>
    <property type="match status" value="1"/>
</dbReference>
<evidence type="ECO:0000256" key="10">
    <source>
        <dbReference type="SAM" id="Phobius"/>
    </source>
</evidence>
<dbReference type="RefSeq" id="XP_017777134.1">
    <property type="nucleotide sequence ID" value="XM_017921645.1"/>
</dbReference>
<protein>
    <submittedName>
        <fullName evidence="13 14">Solute carrier family 41 member 1-like</fullName>
    </submittedName>
</protein>
<organism evidence="12 14">
    <name type="scientific">Nicrophorus vespilloides</name>
    <name type="common">Boreal carrion beetle</name>
    <dbReference type="NCBI Taxonomy" id="110193"/>
    <lineage>
        <taxon>Eukaryota</taxon>
        <taxon>Metazoa</taxon>
        <taxon>Ecdysozoa</taxon>
        <taxon>Arthropoda</taxon>
        <taxon>Hexapoda</taxon>
        <taxon>Insecta</taxon>
        <taxon>Pterygota</taxon>
        <taxon>Neoptera</taxon>
        <taxon>Endopterygota</taxon>
        <taxon>Coleoptera</taxon>
        <taxon>Polyphaga</taxon>
        <taxon>Staphyliniformia</taxon>
        <taxon>Silphidae</taxon>
        <taxon>Nicrophorinae</taxon>
        <taxon>Nicrophorus</taxon>
    </lineage>
</organism>
<evidence type="ECO:0000259" key="11">
    <source>
        <dbReference type="Pfam" id="PF01769"/>
    </source>
</evidence>
<name>A0ABM1MRD4_NICVS</name>
<feature type="transmembrane region" description="Helical" evidence="10">
    <location>
        <begin position="201"/>
        <end position="229"/>
    </location>
</feature>
<evidence type="ECO:0000313" key="15">
    <source>
        <dbReference type="RefSeq" id="XP_017777135.1"/>
    </source>
</evidence>
<evidence type="ECO:0000256" key="6">
    <source>
        <dbReference type="ARBA" id="ARBA00022989"/>
    </source>
</evidence>
<evidence type="ECO:0000313" key="12">
    <source>
        <dbReference type="Proteomes" id="UP000695000"/>
    </source>
</evidence>
<dbReference type="RefSeq" id="XP_017777135.1">
    <property type="nucleotide sequence ID" value="XM_017921646.1"/>
</dbReference>
<evidence type="ECO:0000256" key="4">
    <source>
        <dbReference type="ARBA" id="ARBA00022692"/>
    </source>
</evidence>
<dbReference type="GeneID" id="108563074"/>
<sequence length="496" mass="54116">MAGNKDPEFRYTDTPDSTMSQSSLGSEQFTVSTILGLVDDGKDTDGVVIKVESLPNSNMGSTQHTNSSQASSDYILKKEKWYSVTLQIFIPFMIAGVGTIGAGVVLGNVQEHEVFRNVNALFILVPSILGLKGNLDMCLASRLSTQANLGNMTSKKKILKMIVGNISLVQVQAIVAACLVSVFAVSVSAVMIGKFVFNDAILLAASSVVTATVSCFILDLVLIAVITLAHHLKVNPDNLATPLAASIGDIVSLILLSTIAGLLYKIHDSHTWVLYMILGFYLLIALPLWVFVVRKNEYTRPILTHGWTPVLVALLISGLGGLVLDSAVDDYQGFVVFQPIINGIGGNLVSVQSSRISTMLHQTSLPGIFPPHTRWWVMPWTALFKGVFSAKTARMLIIMAIPGQTVFVFVADFIYNGVSTVTPEFVFTYLAVGLIQIMLLLYIAHLLTHTMWRWKIDPDNSAIPYLTALGDLLGSTLLFLAFMFLRSINREYQPII</sequence>
<dbReference type="InterPro" id="IPR036739">
    <property type="entry name" value="SLC41_membr_dom_sf"/>
</dbReference>
<dbReference type="RefSeq" id="XP_017777136.1">
    <property type="nucleotide sequence ID" value="XM_017921647.1"/>
</dbReference>
<gene>
    <name evidence="13 14 15 16" type="primary">LOC108563074</name>
</gene>
<keyword evidence="4 10" id="KW-0812">Transmembrane</keyword>
<evidence type="ECO:0000256" key="8">
    <source>
        <dbReference type="ARBA" id="ARBA00023136"/>
    </source>
</evidence>
<evidence type="ECO:0000256" key="1">
    <source>
        <dbReference type="ARBA" id="ARBA00004141"/>
    </source>
</evidence>
<feature type="compositionally biased region" description="Polar residues" evidence="9">
    <location>
        <begin position="14"/>
        <end position="25"/>
    </location>
</feature>
<feature type="compositionally biased region" description="Basic and acidic residues" evidence="9">
    <location>
        <begin position="1"/>
        <end position="13"/>
    </location>
</feature>
<feature type="transmembrane region" description="Helical" evidence="10">
    <location>
        <begin position="241"/>
        <end position="266"/>
    </location>
</feature>
<keyword evidence="8 10" id="KW-0472">Membrane</keyword>
<reference evidence="13 14" key="1">
    <citation type="submission" date="2025-05" db="UniProtKB">
        <authorList>
            <consortium name="RefSeq"/>
        </authorList>
    </citation>
    <scope>IDENTIFICATION</scope>
    <source>
        <tissue evidence="13 14">Whole Larva</tissue>
    </source>
</reference>
<feature type="transmembrane region" description="Helical" evidence="10">
    <location>
        <begin position="81"/>
        <end position="106"/>
    </location>
</feature>
<feature type="domain" description="SLC41A/MgtE integral membrane" evidence="11">
    <location>
        <begin position="125"/>
        <end position="258"/>
    </location>
</feature>
<feature type="domain" description="SLC41A/MgtE integral membrane" evidence="11">
    <location>
        <begin position="338"/>
        <end position="480"/>
    </location>
</feature>
<proteinExistence type="inferred from homology"/>
<feature type="transmembrane region" description="Helical" evidence="10">
    <location>
        <begin position="426"/>
        <end position="445"/>
    </location>
</feature>
<feature type="transmembrane region" description="Helical" evidence="10">
    <location>
        <begin position="305"/>
        <end position="324"/>
    </location>
</feature>
<keyword evidence="6 10" id="KW-1133">Transmembrane helix</keyword>
<feature type="transmembrane region" description="Helical" evidence="10">
    <location>
        <begin position="162"/>
        <end position="189"/>
    </location>
</feature>
<keyword evidence="3" id="KW-0813">Transport</keyword>
<comment type="similarity">
    <text evidence="2">Belongs to the SLC41A transporter family.</text>
</comment>
<keyword evidence="12" id="KW-1185">Reference proteome</keyword>
<dbReference type="Proteomes" id="UP000695000">
    <property type="component" value="Unplaced"/>
</dbReference>
<evidence type="ECO:0000256" key="2">
    <source>
        <dbReference type="ARBA" id="ARBA00009749"/>
    </source>
</evidence>
<dbReference type="SUPFAM" id="SSF161093">
    <property type="entry name" value="MgtE membrane domain-like"/>
    <property type="match status" value="2"/>
</dbReference>
<keyword evidence="7" id="KW-0406">Ion transport</keyword>
<evidence type="ECO:0000256" key="3">
    <source>
        <dbReference type="ARBA" id="ARBA00022448"/>
    </source>
</evidence>
<dbReference type="Gene3D" id="1.10.357.20">
    <property type="entry name" value="SLC41 divalent cation transporters, integral membrane domain"/>
    <property type="match status" value="2"/>
</dbReference>
<accession>A0ABM1MRD4</accession>
<evidence type="ECO:0000256" key="7">
    <source>
        <dbReference type="ARBA" id="ARBA00023065"/>
    </source>
</evidence>
<evidence type="ECO:0000256" key="5">
    <source>
        <dbReference type="ARBA" id="ARBA00022842"/>
    </source>
</evidence>
<dbReference type="Pfam" id="PF01769">
    <property type="entry name" value="MgtE"/>
    <property type="match status" value="2"/>
</dbReference>
<feature type="region of interest" description="Disordered" evidence="9">
    <location>
        <begin position="1"/>
        <end position="25"/>
    </location>
</feature>
<evidence type="ECO:0000313" key="14">
    <source>
        <dbReference type="RefSeq" id="XP_017777134.1"/>
    </source>
</evidence>
<feature type="transmembrane region" description="Helical" evidence="10">
    <location>
        <begin position="272"/>
        <end position="293"/>
    </location>
</feature>
<dbReference type="InterPro" id="IPR045349">
    <property type="entry name" value="SLC41A1-3"/>
</dbReference>
<evidence type="ECO:0000313" key="16">
    <source>
        <dbReference type="RefSeq" id="XP_017777136.1"/>
    </source>
</evidence>
<comment type="subcellular location">
    <subcellularLocation>
        <location evidence="1">Membrane</location>
        <topology evidence="1">Multi-pass membrane protein</topology>
    </subcellularLocation>
</comment>
<keyword evidence="5" id="KW-0460">Magnesium</keyword>
<dbReference type="RefSeq" id="XP_017777133.1">
    <property type="nucleotide sequence ID" value="XM_017921644.1"/>
</dbReference>
<evidence type="ECO:0000313" key="13">
    <source>
        <dbReference type="RefSeq" id="XP_017777133.1"/>
    </source>
</evidence>
<evidence type="ECO:0000256" key="9">
    <source>
        <dbReference type="SAM" id="MobiDB-lite"/>
    </source>
</evidence>
<dbReference type="PANTHER" id="PTHR16228:SF26">
    <property type="entry name" value="SOLUTE CARRIER FAMILY 41 MEMBER 1-LIKE PROTEIN"/>
    <property type="match status" value="1"/>
</dbReference>
<dbReference type="InterPro" id="IPR006667">
    <property type="entry name" value="SLC41_membr_dom"/>
</dbReference>
<feature type="transmembrane region" description="Helical" evidence="10">
    <location>
        <begin position="465"/>
        <end position="485"/>
    </location>
</feature>